<dbReference type="SUPFAM" id="SSF55048">
    <property type="entry name" value="Probable ACP-binding domain of malonyl-CoA ACP transacylase"/>
    <property type="match status" value="1"/>
</dbReference>
<dbReference type="Pfam" id="PF00109">
    <property type="entry name" value="ketoacyl-synt"/>
    <property type="match status" value="1"/>
</dbReference>
<dbReference type="InterPro" id="IPR049900">
    <property type="entry name" value="PKS_mFAS_DH"/>
</dbReference>
<evidence type="ECO:0000256" key="2">
    <source>
        <dbReference type="PROSITE-ProRule" id="PRU01363"/>
    </source>
</evidence>
<dbReference type="GO" id="GO:0000287">
    <property type="term" value="F:magnesium ion binding"/>
    <property type="evidence" value="ECO:0007669"/>
    <property type="project" value="InterPro"/>
</dbReference>
<feature type="active site" description="Proton donor; for dehydratase activity" evidence="2">
    <location>
        <position position="1302"/>
    </location>
</feature>
<dbReference type="InterPro" id="IPR001227">
    <property type="entry name" value="Ac_transferase_dom_sf"/>
</dbReference>
<dbReference type="SUPFAM" id="SSF52151">
    <property type="entry name" value="FabD/lysophospholipase-like"/>
    <property type="match status" value="1"/>
</dbReference>
<dbReference type="Gene3D" id="3.10.129.110">
    <property type="entry name" value="Polyketide synthase dehydratase"/>
    <property type="match status" value="1"/>
</dbReference>
<evidence type="ECO:0000313" key="6">
    <source>
        <dbReference type="EMBL" id="VUZ86383.1"/>
    </source>
</evidence>
<dbReference type="Gene3D" id="3.30.70.250">
    <property type="entry name" value="Malonyl-CoA ACP transacylase, ACP-binding"/>
    <property type="match status" value="1"/>
</dbReference>
<dbReference type="GO" id="GO:0008897">
    <property type="term" value="F:holo-[acyl-carrier-protein] synthase activity"/>
    <property type="evidence" value="ECO:0007669"/>
    <property type="project" value="InterPro"/>
</dbReference>
<evidence type="ECO:0000256" key="3">
    <source>
        <dbReference type="SAM" id="MobiDB-lite"/>
    </source>
</evidence>
<proteinExistence type="predicted"/>
<feature type="region of interest" description="C-terminal hotdog fold" evidence="2">
    <location>
        <begin position="1239"/>
        <end position="1388"/>
    </location>
</feature>
<dbReference type="InterPro" id="IPR016039">
    <property type="entry name" value="Thiolase-like"/>
</dbReference>
<dbReference type="Pfam" id="PF00698">
    <property type="entry name" value="Acyl_transf_1"/>
    <property type="match status" value="1"/>
</dbReference>
<dbReference type="Gene3D" id="3.40.366.10">
    <property type="entry name" value="Malonyl-Coenzyme A Acyl Carrier Protein, domain 2"/>
    <property type="match status" value="1"/>
</dbReference>
<dbReference type="Pfam" id="PF01648">
    <property type="entry name" value="ACPS"/>
    <property type="match status" value="1"/>
</dbReference>
<evidence type="ECO:0000259" key="4">
    <source>
        <dbReference type="PROSITE" id="PS52004"/>
    </source>
</evidence>
<dbReference type="Proteomes" id="UP000334340">
    <property type="component" value="Unassembled WGS sequence"/>
</dbReference>
<dbReference type="SUPFAM" id="SSF53901">
    <property type="entry name" value="Thiolase-like"/>
    <property type="match status" value="1"/>
</dbReference>
<keyword evidence="7" id="KW-1185">Reference proteome</keyword>
<dbReference type="InterPro" id="IPR016035">
    <property type="entry name" value="Acyl_Trfase/lysoPLipase"/>
</dbReference>
<dbReference type="Pfam" id="PF14765">
    <property type="entry name" value="PS-DH"/>
    <property type="match status" value="1"/>
</dbReference>
<dbReference type="PANTHER" id="PTHR43074">
    <property type="entry name" value="OMEGA-3 POLYUNSATURATED FATTY ACID SYNTHASE PFAB-RELATED"/>
    <property type="match status" value="1"/>
</dbReference>
<dbReference type="InterPro" id="IPR014043">
    <property type="entry name" value="Acyl_transferase_dom"/>
</dbReference>
<evidence type="ECO:0000259" key="5">
    <source>
        <dbReference type="PROSITE" id="PS52019"/>
    </source>
</evidence>
<feature type="active site" description="Proton acceptor; for dehydratase activity" evidence="2">
    <location>
        <position position="1114"/>
    </location>
</feature>
<dbReference type="EMBL" id="CABIKM010000055">
    <property type="protein sequence ID" value="VUZ86383.1"/>
    <property type="molecule type" value="Genomic_DNA"/>
</dbReference>
<feature type="region of interest" description="N-terminal hotdog fold" evidence="2">
    <location>
        <begin position="1082"/>
        <end position="1224"/>
    </location>
</feature>
<evidence type="ECO:0000313" key="7">
    <source>
        <dbReference type="Proteomes" id="UP000334340"/>
    </source>
</evidence>
<dbReference type="InterPro" id="IPR014030">
    <property type="entry name" value="Ketoacyl_synth_N"/>
</dbReference>
<dbReference type="CDD" id="cd00833">
    <property type="entry name" value="PKS"/>
    <property type="match status" value="1"/>
</dbReference>
<dbReference type="InterPro" id="IPR052568">
    <property type="entry name" value="PKS-FAS_Synthase"/>
</dbReference>
<dbReference type="InterPro" id="IPR049551">
    <property type="entry name" value="PKS_DH_C"/>
</dbReference>
<dbReference type="SMART" id="SM00827">
    <property type="entry name" value="PKS_AT"/>
    <property type="match status" value="1"/>
</dbReference>
<protein>
    <submittedName>
        <fullName evidence="6">3-oxoacyl-ACP synthase</fullName>
    </submittedName>
</protein>
<dbReference type="InterPro" id="IPR042104">
    <property type="entry name" value="PKS_dehydratase_sf"/>
</dbReference>
<dbReference type="InterPro" id="IPR014031">
    <property type="entry name" value="Ketoacyl_synth_C"/>
</dbReference>
<dbReference type="Gene3D" id="3.40.47.10">
    <property type="match status" value="1"/>
</dbReference>
<dbReference type="PANTHER" id="PTHR43074:SF1">
    <property type="entry name" value="BETA-KETOACYL SYNTHASE FAMILY PROTEIN-RELATED"/>
    <property type="match status" value="1"/>
</dbReference>
<dbReference type="PROSITE" id="PS52004">
    <property type="entry name" value="KS3_2"/>
    <property type="match status" value="1"/>
</dbReference>
<dbReference type="PROSITE" id="PS52019">
    <property type="entry name" value="PKS_MFAS_DH"/>
    <property type="match status" value="1"/>
</dbReference>
<gene>
    <name evidence="6" type="ORF">MELA_02786</name>
</gene>
<dbReference type="InterPro" id="IPR020841">
    <property type="entry name" value="PKS_Beta-ketoAc_synthase_dom"/>
</dbReference>
<reference evidence="6 7" key="1">
    <citation type="submission" date="2019-07" db="EMBL/GenBank/DDBJ databases">
        <authorList>
            <person name="Cremers G."/>
        </authorList>
    </citation>
    <scope>NUCLEOTIDE SEQUENCE [LARGE SCALE GENOMIC DNA]</scope>
</reference>
<keyword evidence="1" id="KW-0808">Transferase</keyword>
<evidence type="ECO:0000256" key="1">
    <source>
        <dbReference type="ARBA" id="ARBA00022679"/>
    </source>
</evidence>
<dbReference type="GO" id="GO:0016746">
    <property type="term" value="F:acyltransferase activity"/>
    <property type="evidence" value="ECO:0007669"/>
    <property type="project" value="InterPro"/>
</dbReference>
<organism evidence="6 7">
    <name type="scientific">Candidatus Methylomirabilis lanthanidiphila</name>
    <dbReference type="NCBI Taxonomy" id="2211376"/>
    <lineage>
        <taxon>Bacteria</taxon>
        <taxon>Candidatus Methylomirabilota</taxon>
        <taxon>Candidatus Methylomirabilia</taxon>
        <taxon>Candidatus Methylomirabilales</taxon>
        <taxon>Candidatus Methylomirabilaceae</taxon>
        <taxon>Candidatus Methylomirabilis</taxon>
    </lineage>
</organism>
<sequence length="1655" mass="180110">MIAPCVGRAGDIAIIGMACIFPGAPDLDTYWRNIVAGVDAVTDVPPGRWDPEQFFDPVSSAGDRLYCKRGGYLGDLARFDPLEYGIMPIALDGGEPAQLLSLRVAHEALADAGYADRPFNRDRAELIFGYGSYVSRGHANRLMHTIGIEQTLQILKTLHPEYTAEELETIKRELRASLPSFSVDTAASMIPNLTTGRIANRLDLMGANFTVDAACASSLIATDLAVRDLGAYRCDLALVGAVHLATHVPFLSVFCHLNALSRQSEIRPFDENADGTLPGEGVGVMVLKRCEEAERDGDRIYAVIKGVGTSSDGRGLGPFAPRVEGEELAMRRAYEAAGISPDSVELIEAHGTATPVGDSAEMQALARVFGPRKGLLPTCAVGTVKSMIGHAMPAAGMAGLIKTALALHHKILPPTLHCRTPNPAFELEKTPLYINTETRPWIHGAPDAPRRAGVSAFGFGGVNAHVILEEHPGSGDGDTSSRSLHWETEVCLVQGASRQELIDQARRVEQWLIRDPAITLKDLAYTLNAELRTGSLRLAVVASSLEDLRQKLAQARERLTDPACRQIKDVRGVYFFEESLLAGGKLVFLFPGEGGQYPNMLKDLCLHFPEVRATFDACDQIFQKKDGALLPSQYIFPIPGSSETERGEAERRLWEIGGALQAIQGANWALFTLLRRLEIQPDYLLGHSSGEYSALVAAGVLGGDAVMRECVVALCDTSDRLEAEGKVPTAALAAVGTDRAVVAGLLRQIGEPLHIAMDNCPHQVVIAGREETVEAAMERLRTMGVVCQRLPFNRAYHTSLFAAAEQPLREFLDNLSLSPPQIEVYSCQTMAPYSREPEQIKAQMAELWSRPVELTGSIKALYGAGARIFVEVGPRGNVAAFVDDILRGRPHLAIGCDVPQRSSITQLNHAIGVLAAQGVPMRLDYLYARRSPRRIAMDGPAPASGRAARPPSSVVLPLDLPAMRIPPERAGALRSRSAAAATNGTSTPAGQAGARLPDAPVEAESLAAVGTPLDQAERIAAVPYEVGPAWPAADTASPVMQDHLRTMERFLTVEQQIMEVFLDGPEEGPAPEIADQPSTPSLPFIGTIITLTPGREAVIRRRLDVEEDLFLLDHCFGCQGSKASDVDMTLEALPVMPFTMFMEMMAEAASLLMPGKMPAGLRQIEIRQWVEVDTPITLEIAARTRATGEEVEVRIWNLGSDPEAKAPTGTPTVEGIVTFADAYPQPPVLTHLSLRSERPCPLTATQLYEEKRMFHGPCFQGVASLDSVGENGILAHLQVLPRTNLFRSGGIPTLLLDPVLLDAAAQPIGPWAVEHLDGGYVLFPLRLAALELYGPPPAVSERVRCETEIQQVTPFQLRATISLFNPDGQIIVRMVGWEDWRFFWSQELYDFCRLPKRYLLSLPWATPVKGLPQDGQCVCRRVDPTPEHTRAMTMRTLVHTLLSRTERQQWQNLKGRDIRRSEWLFGRAAAKDAVRQLMKERDGRAVFPADIEICQDADGRPFARLAGSDESAIMPSISIAHSDGRAVALAGWCAEGGRPGIDIERIRPRDEAFQEIAFSRDERVLLDAFPGPARDEWVARLWCAKEAAAKALGKGLAEGPRSLRVCSLDRATGRVEVMLGEGLARAHPELAVAPLAVYTAREDDWAVASTICERG</sequence>
<feature type="domain" description="Ketosynthase family 3 (KS3)" evidence="4">
    <location>
        <begin position="9"/>
        <end position="470"/>
    </location>
</feature>
<feature type="region of interest" description="Disordered" evidence="3">
    <location>
        <begin position="971"/>
        <end position="996"/>
    </location>
</feature>
<feature type="domain" description="PKS/mFAS DH" evidence="5">
    <location>
        <begin position="1082"/>
        <end position="1388"/>
    </location>
</feature>
<name>A0A564ZME9_9BACT</name>
<accession>A0A564ZME9</accession>
<dbReference type="InterPro" id="IPR008278">
    <property type="entry name" value="4-PPantetheinyl_Trfase_dom"/>
</dbReference>
<dbReference type="InterPro" id="IPR037143">
    <property type="entry name" value="4-PPantetheinyl_Trfase_dom_sf"/>
</dbReference>
<dbReference type="Gene3D" id="3.90.470.20">
    <property type="entry name" value="4'-phosphopantetheinyl transferase domain"/>
    <property type="match status" value="2"/>
</dbReference>
<dbReference type="Pfam" id="PF16197">
    <property type="entry name" value="KAsynt_C_assoc"/>
    <property type="match status" value="1"/>
</dbReference>
<dbReference type="SMART" id="SM00825">
    <property type="entry name" value="PKS_KS"/>
    <property type="match status" value="1"/>
</dbReference>
<feature type="compositionally biased region" description="Low complexity" evidence="3">
    <location>
        <begin position="971"/>
        <end position="981"/>
    </location>
</feature>
<dbReference type="SUPFAM" id="SSF56214">
    <property type="entry name" value="4'-phosphopantetheinyl transferase"/>
    <property type="match status" value="2"/>
</dbReference>
<dbReference type="InterPro" id="IPR032821">
    <property type="entry name" value="PKS_assoc"/>
</dbReference>
<dbReference type="InterPro" id="IPR016036">
    <property type="entry name" value="Malonyl_transacylase_ACP-bd"/>
</dbReference>
<dbReference type="Pfam" id="PF02801">
    <property type="entry name" value="Ketoacyl-synt_C"/>
    <property type="match status" value="1"/>
</dbReference>